<dbReference type="EC" id="3.4.19.12" evidence="3"/>
<dbReference type="Pfam" id="PF06337">
    <property type="entry name" value="DUSP"/>
    <property type="match status" value="1"/>
</dbReference>
<comment type="caution">
    <text evidence="3">The sequence shown here is derived from an EMBL/GenBank/DDBJ whole genome shotgun (WGS) entry which is preliminary data.</text>
</comment>
<protein>
    <submittedName>
        <fullName evidence="3">Ubiquitin carboxyl-terminal hydrolase 4/11/15</fullName>
        <ecNumber evidence="3">3.4.19.12</ecNumber>
    </submittedName>
</protein>
<proteinExistence type="predicted"/>
<keyword evidence="4" id="KW-1185">Reference proteome</keyword>
<dbReference type="InterPro" id="IPR035927">
    <property type="entry name" value="DUSP-like_sf"/>
</dbReference>
<dbReference type="SMART" id="SM00695">
    <property type="entry name" value="DUSP"/>
    <property type="match status" value="1"/>
</dbReference>
<dbReference type="Gene3D" id="3.10.20.90">
    <property type="entry name" value="Phosphatidylinositol 3-kinase Catalytic Subunit, Chain A, domain 1"/>
    <property type="match status" value="1"/>
</dbReference>
<evidence type="ECO:0000313" key="4">
    <source>
        <dbReference type="Proteomes" id="UP000596742"/>
    </source>
</evidence>
<dbReference type="InterPro" id="IPR028135">
    <property type="entry name" value="Ub_USP-typ"/>
</dbReference>
<dbReference type="AlphaFoldDB" id="A0A8B6DC79"/>
<dbReference type="SUPFAM" id="SSF143791">
    <property type="entry name" value="DUSP-like"/>
    <property type="match status" value="1"/>
</dbReference>
<dbReference type="Gene3D" id="3.30.2230.10">
    <property type="entry name" value="DUSP-like"/>
    <property type="match status" value="1"/>
</dbReference>
<accession>A0A8B6DC79</accession>
<dbReference type="Proteomes" id="UP000596742">
    <property type="component" value="Unassembled WGS sequence"/>
</dbReference>
<feature type="domain" description="DUSP" evidence="2">
    <location>
        <begin position="6"/>
        <end position="116"/>
    </location>
</feature>
<dbReference type="Pfam" id="PF14836">
    <property type="entry name" value="Ubiquitin_3"/>
    <property type="match status" value="1"/>
</dbReference>
<sequence length="251" mass="28911">MASGGWNLESQKTEIRDLLEIPLVKGDKWYLLATSWFKQWKKYVGYESWDAFNIGQQEAHPGLLDNSSLLEDCTGILKEHLINELDYQLVPLNAWNKLVSCYGLLNDQVPVERYVIEQGQFVKHCKVEVYLLELKICQKQFQSGIINISMSRVDIIGDVLESIRVIFDVPFDVEIRLFYKYMSNSYKNLSRMESTLQEAELYSGQNAGLYLSKLLPGQVLALSSQRIVRYVGCCRHLSPSVTRWPGQNWSS</sequence>
<dbReference type="GO" id="GO:0006508">
    <property type="term" value="P:proteolysis"/>
    <property type="evidence" value="ECO:0007669"/>
    <property type="project" value="UniProtKB-KW"/>
</dbReference>
<name>A0A8B6DC79_MYTGA</name>
<keyword evidence="1" id="KW-0645">Protease</keyword>
<evidence type="ECO:0000259" key="2">
    <source>
        <dbReference type="PROSITE" id="PS51283"/>
    </source>
</evidence>
<gene>
    <name evidence="3" type="ORF">MGAL_10B010751</name>
</gene>
<keyword evidence="3" id="KW-0378">Hydrolase</keyword>
<dbReference type="PROSITE" id="PS51283">
    <property type="entry name" value="DUSP"/>
    <property type="match status" value="1"/>
</dbReference>
<reference evidence="3" key="1">
    <citation type="submission" date="2018-11" db="EMBL/GenBank/DDBJ databases">
        <authorList>
            <person name="Alioto T."/>
            <person name="Alioto T."/>
        </authorList>
    </citation>
    <scope>NUCLEOTIDE SEQUENCE</scope>
</reference>
<dbReference type="InterPro" id="IPR006615">
    <property type="entry name" value="Pept_C19_DUSP"/>
</dbReference>
<evidence type="ECO:0000313" key="3">
    <source>
        <dbReference type="EMBL" id="VDI16745.1"/>
    </source>
</evidence>
<evidence type="ECO:0000256" key="1">
    <source>
        <dbReference type="ARBA" id="ARBA00022670"/>
    </source>
</evidence>
<dbReference type="GO" id="GO:0004843">
    <property type="term" value="F:cysteine-type deubiquitinase activity"/>
    <property type="evidence" value="ECO:0007669"/>
    <property type="project" value="UniProtKB-EC"/>
</dbReference>
<dbReference type="EMBL" id="UYJE01003121">
    <property type="protein sequence ID" value="VDI16745.1"/>
    <property type="molecule type" value="Genomic_DNA"/>
</dbReference>
<organism evidence="3 4">
    <name type="scientific">Mytilus galloprovincialis</name>
    <name type="common">Mediterranean mussel</name>
    <dbReference type="NCBI Taxonomy" id="29158"/>
    <lineage>
        <taxon>Eukaryota</taxon>
        <taxon>Metazoa</taxon>
        <taxon>Spiralia</taxon>
        <taxon>Lophotrochozoa</taxon>
        <taxon>Mollusca</taxon>
        <taxon>Bivalvia</taxon>
        <taxon>Autobranchia</taxon>
        <taxon>Pteriomorphia</taxon>
        <taxon>Mytilida</taxon>
        <taxon>Mytiloidea</taxon>
        <taxon>Mytilidae</taxon>
        <taxon>Mytilinae</taxon>
        <taxon>Mytilus</taxon>
    </lineage>
</organism>
<dbReference type="OrthoDB" id="265776at2759"/>
<dbReference type="FunFam" id="3.30.2230.10:FF:000003">
    <property type="entry name" value="ubiquitin carboxyl-terminal hydrolase 15 isoform X1"/>
    <property type="match status" value="1"/>
</dbReference>